<reference evidence="1 2" key="7">
    <citation type="journal article" date="2000" name="Virology">
        <title>Identification and molecular characterization of the Choristoneura fumiferana multicapsid nucleopolyhedrovirus genomic region encoding the regulatory genes pkip, p47, lef-12, and gta.</title>
        <authorList>
            <person name="Lapointe R."/>
            <person name="Back D.W."/>
            <person name="Ding Q."/>
            <person name="Carstens E.B."/>
        </authorList>
    </citation>
    <scope>NUCLEOTIDE SEQUENCE [LARGE SCALE GENOMIC DNA]</scope>
</reference>
<name>Q7TLX9_NPVCF</name>
<sequence length="203" mass="22882">MQGGVFDRRAAALLQDGCQMCGRGDAFVDQSREHIQAVQLRENEGRHKVVPKSKHVQGLESNLQLLVGVSKHGKMAASDQKILELFYRWSSQTGCEMLDDEKDLHCLYDLERFVGAHLNKRCDAKAKKNKCAEKAALKRVQISADRHALEAAAAPIDADDGQWSKLTSAQLDEIAREKDIVDRIYQLQLKQDRLIKMDGLKKQ</sequence>
<reference evidence="1 2" key="8">
    <citation type="journal article" date="2002" name="Virus Res.">
        <title>Identification and molecular characterization of the baculovirus CfMNPV early genes: ie-1, ie-2 and pe38.</title>
        <authorList>
            <person name="Carstens E.B."/>
            <person name="Liu J.J."/>
            <person name="Dominy C."/>
        </authorList>
    </citation>
    <scope>NUCLEOTIDE SEQUENCE [LARGE SCALE GENOMIC DNA]</scope>
</reference>
<reference evidence="1 2" key="9">
    <citation type="journal article" date="2005" name="J. Gen. Virol.">
        <title>Analysis of the Choristoneura fumiferana nucleopolyhedrovirus genome.</title>
        <authorList>
            <person name="de Jong J.G."/>
            <person name="Lauzon H.A."/>
            <person name="Dominy C."/>
            <person name="Poloumienko A."/>
            <person name="Carstens E.B."/>
            <person name="Arif B.M."/>
            <person name="Krell P.J."/>
        </authorList>
    </citation>
    <scope>NUCLEOTIDE SEQUENCE [LARGE SCALE GENOMIC DNA]</scope>
</reference>
<keyword evidence="2" id="KW-1185">Reference proteome</keyword>
<reference evidence="1 2" key="4">
    <citation type="journal article" date="1995" name="Virology">
        <title>Identification, localization, transcription, and sequence analysis of the Choristoneura fumiferana nuclear polyhedrosis virus DNA polymerase gene.</title>
        <authorList>
            <person name="Liu J.J."/>
            <person name="Carstens E.B."/>
        </authorList>
    </citation>
    <scope>NUCLEOTIDE SEQUENCE [LARGE SCALE GENOMIC DNA]</scope>
</reference>
<dbReference type="EMBL" id="AF512031">
    <property type="protein sequence ID" value="AAP29796.1"/>
    <property type="molecule type" value="Genomic_DNA"/>
</dbReference>
<organismHost>
    <name type="scientific">Choristoneura fumiferana</name>
    <name type="common">Spruce budworm moth</name>
    <name type="synonym">Archips fumiferana</name>
    <dbReference type="NCBI Taxonomy" id="7141"/>
</organismHost>
<reference evidence="1 2" key="6">
    <citation type="journal article" date="1996" name="Virology">
        <title>Identification, molecular cloning, and transcription analysis of the Choristoneura fumiferana nuclear polyhedrosis virus spindle-like protein gene.</title>
        <authorList>
            <person name="Liu J.J."/>
            <person name="Carstens E.B."/>
        </authorList>
    </citation>
    <scope>NUCLEOTIDE SEQUENCE [LARGE SCALE GENOMIC DNA]</scope>
</reference>
<reference evidence="1 2" key="5">
    <citation type="journal article" date="1996" name="Virology">
        <title>Studies of Choristoneura fumiferana nuclear polyhedrosis virus gene expression in insect cells.</title>
        <authorList>
            <person name="Qiu W."/>
            <person name="Liu J.J."/>
            <person name="Carstens E.B."/>
        </authorList>
    </citation>
    <scope>NUCLEOTIDE SEQUENCE [LARGE SCALE GENOMIC DNA]</scope>
</reference>
<reference evidence="1 2" key="3">
    <citation type="journal article" date="1995" name="Virology">
        <title>Identification and analysis of a putative origin of DNA replication in the Choristoneura fumiferana multinucleocapsid nuclear polyhedrosis virus genome.</title>
        <authorList>
            <person name="Xie W.D."/>
            <person name="Arif B."/>
            <person name="Dobos P."/>
            <person name="Krell P.J."/>
        </authorList>
    </citation>
    <scope>NUCLEOTIDE SEQUENCE [LARGE SCALE GENOMIC DNA]</scope>
</reference>
<accession>Q7TLX9</accession>
<dbReference type="GeneID" id="1482687"/>
<evidence type="ECO:0000313" key="2">
    <source>
        <dbReference type="Proteomes" id="UP000204418"/>
    </source>
</evidence>
<organism evidence="1 2">
    <name type="scientific">Choristoneura fumiferana nuclear polyhedrosis virus</name>
    <name type="common">CfMNPV</name>
    <dbReference type="NCBI Taxonomy" id="208973"/>
    <lineage>
        <taxon>Viruses</taxon>
        <taxon>Viruses incertae sedis</taxon>
        <taxon>Naldaviricetes</taxon>
        <taxon>Lefavirales</taxon>
        <taxon>Baculoviridae</taxon>
        <taxon>Alphabaculovirus</taxon>
        <taxon>Alphabaculovirus chofumiferanae</taxon>
    </lineage>
</organism>
<reference evidence="1 2" key="2">
    <citation type="journal article" date="1995" name="J. Gen. Virol.">
        <title>Characterization, sequencing and phylogeny of the ecdysteroid UDP-glucosyltransferase gene from two distinct nuclear polyhedrosis viruses isolated from Choristoneura fumiferana.</title>
        <authorList>
            <person name="Barrett J.W."/>
            <person name="Krell P.J."/>
            <person name="Arif B.M."/>
        </authorList>
    </citation>
    <scope>NUCLEOTIDE SEQUENCE [LARGE SCALE GENOMIC DNA]</scope>
</reference>
<protein>
    <submittedName>
        <fullName evidence="1">Uncharacterized protein</fullName>
    </submittedName>
</protein>
<dbReference type="OrthoDB" id="21410at10239"/>
<proteinExistence type="predicted"/>
<dbReference type="Proteomes" id="UP000204418">
    <property type="component" value="Segment"/>
</dbReference>
<evidence type="ECO:0000313" key="1">
    <source>
        <dbReference type="EMBL" id="AAP29796.1"/>
    </source>
</evidence>
<dbReference type="RefSeq" id="NP_848314.1">
    <property type="nucleotide sequence ID" value="NC_004778.3"/>
</dbReference>
<dbReference type="KEGG" id="vg:1482687"/>
<reference evidence="1 2" key="1">
    <citation type="journal article" date="1992" name="Virus Res.">
        <title>Identification of bent DNA and ARS fragments in the genome of Choristoneura fumiferana nuclear polyhedrosis virus.</title>
        <authorList>
            <person name="Lee H.Y."/>
            <person name="Arif B."/>
            <person name="Dobos P."/>
            <person name="Krell P."/>
        </authorList>
    </citation>
    <scope>NUCLEOTIDE SEQUENCE [LARGE SCALE GENOMIC DNA]</scope>
</reference>